<comment type="similarity">
    <text evidence="1 2">Belongs to the Iojap/RsfS family.</text>
</comment>
<name>A0A9D1QBI3_9BACT</name>
<dbReference type="InterPro" id="IPR004394">
    <property type="entry name" value="Iojap/RsfS/C7orf30"/>
</dbReference>
<dbReference type="GO" id="GO:0017148">
    <property type="term" value="P:negative regulation of translation"/>
    <property type="evidence" value="ECO:0007669"/>
    <property type="project" value="UniProtKB-UniRule"/>
</dbReference>
<sequence>MNENTQKLIETIVLAMQDKKAAHIVSLNLGALDGTICDAFVICQADSTTQVAAIAAGVEEQTLQKIGEKPWRVQGLDNALWVAMDYGDVMVHIFQTEMRDFYRLEELWADAPKTEYESEY</sequence>
<keyword evidence="2" id="KW-0963">Cytoplasm</keyword>
<comment type="subunit">
    <text evidence="2">Interacts with ribosomal protein uL14 (rplN).</text>
</comment>
<dbReference type="PANTHER" id="PTHR21043:SF0">
    <property type="entry name" value="MITOCHONDRIAL ASSEMBLY OF RIBOSOMAL LARGE SUBUNIT PROTEIN 1"/>
    <property type="match status" value="1"/>
</dbReference>
<comment type="function">
    <text evidence="2">Functions as a ribosomal silencing factor. Interacts with ribosomal protein uL14 (rplN), blocking formation of intersubunit bridge B8. Prevents association of the 30S and 50S ribosomal subunits and the formation of functional ribosomes, thus repressing translation.</text>
</comment>
<dbReference type="HAMAP" id="MF_01477">
    <property type="entry name" value="Iojap_RsfS"/>
    <property type="match status" value="1"/>
</dbReference>
<dbReference type="GO" id="GO:0005737">
    <property type="term" value="C:cytoplasm"/>
    <property type="evidence" value="ECO:0007669"/>
    <property type="project" value="UniProtKB-SubCell"/>
</dbReference>
<accession>A0A9D1QBI3</accession>
<dbReference type="Proteomes" id="UP000823926">
    <property type="component" value="Unassembled WGS sequence"/>
</dbReference>
<comment type="subcellular location">
    <subcellularLocation>
        <location evidence="2">Cytoplasm</location>
    </subcellularLocation>
</comment>
<dbReference type="EMBL" id="DXHL01000013">
    <property type="protein sequence ID" value="HIW10330.1"/>
    <property type="molecule type" value="Genomic_DNA"/>
</dbReference>
<evidence type="ECO:0000313" key="4">
    <source>
        <dbReference type="Proteomes" id="UP000823926"/>
    </source>
</evidence>
<evidence type="ECO:0000313" key="3">
    <source>
        <dbReference type="EMBL" id="HIW10330.1"/>
    </source>
</evidence>
<dbReference type="AlphaFoldDB" id="A0A9D1QBI3"/>
<organism evidence="3 4">
    <name type="scientific">Candidatus Rikenella faecigallinarum</name>
    <dbReference type="NCBI Taxonomy" id="2838745"/>
    <lineage>
        <taxon>Bacteria</taxon>
        <taxon>Pseudomonadati</taxon>
        <taxon>Bacteroidota</taxon>
        <taxon>Bacteroidia</taxon>
        <taxon>Bacteroidales</taxon>
        <taxon>Rikenellaceae</taxon>
        <taxon>Rikenella</taxon>
    </lineage>
</organism>
<evidence type="ECO:0000256" key="1">
    <source>
        <dbReference type="ARBA" id="ARBA00010574"/>
    </source>
</evidence>
<dbReference type="GO" id="GO:0043023">
    <property type="term" value="F:ribosomal large subunit binding"/>
    <property type="evidence" value="ECO:0007669"/>
    <property type="project" value="TreeGrafter"/>
</dbReference>
<dbReference type="GO" id="GO:0090071">
    <property type="term" value="P:negative regulation of ribosome biogenesis"/>
    <property type="evidence" value="ECO:0007669"/>
    <property type="project" value="UniProtKB-UniRule"/>
</dbReference>
<reference evidence="3" key="1">
    <citation type="journal article" date="2021" name="PeerJ">
        <title>Extensive microbial diversity within the chicken gut microbiome revealed by metagenomics and culture.</title>
        <authorList>
            <person name="Gilroy R."/>
            <person name="Ravi A."/>
            <person name="Getino M."/>
            <person name="Pursley I."/>
            <person name="Horton D.L."/>
            <person name="Alikhan N.F."/>
            <person name="Baker D."/>
            <person name="Gharbi K."/>
            <person name="Hall N."/>
            <person name="Watson M."/>
            <person name="Adriaenssens E.M."/>
            <person name="Foster-Nyarko E."/>
            <person name="Jarju S."/>
            <person name="Secka A."/>
            <person name="Antonio M."/>
            <person name="Oren A."/>
            <person name="Chaudhuri R.R."/>
            <person name="La Ragione R."/>
            <person name="Hildebrand F."/>
            <person name="Pallen M.J."/>
        </authorList>
    </citation>
    <scope>NUCLEOTIDE SEQUENCE</scope>
    <source>
        <strain evidence="3">ChiBcec15-1070</strain>
    </source>
</reference>
<dbReference type="NCBIfam" id="TIGR00090">
    <property type="entry name" value="rsfS_iojap_ybeB"/>
    <property type="match status" value="1"/>
</dbReference>
<dbReference type="Pfam" id="PF02410">
    <property type="entry name" value="RsfS"/>
    <property type="match status" value="1"/>
</dbReference>
<dbReference type="GO" id="GO:0042256">
    <property type="term" value="P:cytosolic ribosome assembly"/>
    <property type="evidence" value="ECO:0007669"/>
    <property type="project" value="UniProtKB-UniRule"/>
</dbReference>
<keyword evidence="2" id="KW-0810">Translation regulation</keyword>
<evidence type="ECO:0000256" key="2">
    <source>
        <dbReference type="HAMAP-Rule" id="MF_01477"/>
    </source>
</evidence>
<comment type="caution">
    <text evidence="3">The sequence shown here is derived from an EMBL/GenBank/DDBJ whole genome shotgun (WGS) entry which is preliminary data.</text>
</comment>
<reference evidence="3" key="2">
    <citation type="submission" date="2021-04" db="EMBL/GenBank/DDBJ databases">
        <authorList>
            <person name="Gilroy R."/>
        </authorList>
    </citation>
    <scope>NUCLEOTIDE SEQUENCE</scope>
    <source>
        <strain evidence="3">ChiBcec15-1070</strain>
    </source>
</reference>
<dbReference type="Gene3D" id="3.30.460.10">
    <property type="entry name" value="Beta Polymerase, domain 2"/>
    <property type="match status" value="1"/>
</dbReference>
<dbReference type="PANTHER" id="PTHR21043">
    <property type="entry name" value="IOJAP SUPERFAMILY ORTHOLOG"/>
    <property type="match status" value="1"/>
</dbReference>
<keyword evidence="2" id="KW-0678">Repressor</keyword>
<gene>
    <name evidence="2 3" type="primary">rsfS</name>
    <name evidence="3" type="ORF">H9888_02400</name>
</gene>
<proteinExistence type="inferred from homology"/>
<dbReference type="InterPro" id="IPR043519">
    <property type="entry name" value="NT_sf"/>
</dbReference>
<dbReference type="SUPFAM" id="SSF81301">
    <property type="entry name" value="Nucleotidyltransferase"/>
    <property type="match status" value="1"/>
</dbReference>
<protein>
    <recommendedName>
        <fullName evidence="2">Ribosomal silencing factor RsfS</fullName>
    </recommendedName>
</protein>